<protein>
    <submittedName>
        <fullName evidence="5">LacI family transcriptional regulator</fullName>
    </submittedName>
</protein>
<dbReference type="EMBL" id="JAUSVM010000001">
    <property type="protein sequence ID" value="MDQ0424194.1"/>
    <property type="molecule type" value="Genomic_DNA"/>
</dbReference>
<dbReference type="InterPro" id="IPR010982">
    <property type="entry name" value="Lambda_DNA-bd_dom_sf"/>
</dbReference>
<evidence type="ECO:0000256" key="2">
    <source>
        <dbReference type="ARBA" id="ARBA00023125"/>
    </source>
</evidence>
<dbReference type="CDD" id="cd01392">
    <property type="entry name" value="HTH_LacI"/>
    <property type="match status" value="1"/>
</dbReference>
<dbReference type="Proteomes" id="UP001240250">
    <property type="component" value="Unassembled WGS sequence"/>
</dbReference>
<keyword evidence="1" id="KW-0805">Transcription regulation</keyword>
<dbReference type="Gene3D" id="1.10.260.40">
    <property type="entry name" value="lambda repressor-like DNA-binding domains"/>
    <property type="match status" value="1"/>
</dbReference>
<evidence type="ECO:0000256" key="3">
    <source>
        <dbReference type="ARBA" id="ARBA00023163"/>
    </source>
</evidence>
<comment type="caution">
    <text evidence="5">The sequence shown here is derived from an EMBL/GenBank/DDBJ whole genome shotgun (WGS) entry which is preliminary data.</text>
</comment>
<dbReference type="Gene3D" id="3.40.50.2300">
    <property type="match status" value="2"/>
</dbReference>
<dbReference type="InterPro" id="IPR028082">
    <property type="entry name" value="Peripla_BP_I"/>
</dbReference>
<dbReference type="SUPFAM" id="SSF47413">
    <property type="entry name" value="lambda repressor-like DNA-binding domains"/>
    <property type="match status" value="1"/>
</dbReference>
<keyword evidence="3" id="KW-0804">Transcription</keyword>
<proteinExistence type="predicted"/>
<dbReference type="Pfam" id="PF13377">
    <property type="entry name" value="Peripla_BP_3"/>
    <property type="match status" value="1"/>
</dbReference>
<keyword evidence="2" id="KW-0238">DNA-binding</keyword>
<organism evidence="5 6">
    <name type="scientific">Cellulomonas iranensis</name>
    <dbReference type="NCBI Taxonomy" id="76862"/>
    <lineage>
        <taxon>Bacteria</taxon>
        <taxon>Bacillati</taxon>
        <taxon>Actinomycetota</taxon>
        <taxon>Actinomycetes</taxon>
        <taxon>Micrococcales</taxon>
        <taxon>Cellulomonadaceae</taxon>
        <taxon>Cellulomonas</taxon>
    </lineage>
</organism>
<evidence type="ECO:0000313" key="6">
    <source>
        <dbReference type="Proteomes" id="UP001240250"/>
    </source>
</evidence>
<dbReference type="PROSITE" id="PS50932">
    <property type="entry name" value="HTH_LACI_2"/>
    <property type="match status" value="1"/>
</dbReference>
<dbReference type="InterPro" id="IPR000843">
    <property type="entry name" value="HTH_LacI"/>
</dbReference>
<evidence type="ECO:0000313" key="5">
    <source>
        <dbReference type="EMBL" id="MDQ0424194.1"/>
    </source>
</evidence>
<dbReference type="PROSITE" id="PS00356">
    <property type="entry name" value="HTH_LACI_1"/>
    <property type="match status" value="1"/>
</dbReference>
<reference evidence="5 6" key="1">
    <citation type="submission" date="2023-07" db="EMBL/GenBank/DDBJ databases">
        <title>Sequencing the genomes of 1000 actinobacteria strains.</title>
        <authorList>
            <person name="Klenk H.-P."/>
        </authorList>
    </citation>
    <scope>NUCLEOTIDE SEQUENCE [LARGE SCALE GENOMIC DNA]</scope>
    <source>
        <strain evidence="5 6">DSM 14785</strain>
    </source>
</reference>
<dbReference type="CDD" id="cd06267">
    <property type="entry name" value="PBP1_LacI_sugar_binding-like"/>
    <property type="match status" value="1"/>
</dbReference>
<dbReference type="PANTHER" id="PTHR30146">
    <property type="entry name" value="LACI-RELATED TRANSCRIPTIONAL REPRESSOR"/>
    <property type="match status" value="1"/>
</dbReference>
<dbReference type="RefSeq" id="WP_046527833.1">
    <property type="nucleotide sequence ID" value="NZ_CP194061.1"/>
</dbReference>
<evidence type="ECO:0000256" key="1">
    <source>
        <dbReference type="ARBA" id="ARBA00023015"/>
    </source>
</evidence>
<feature type="domain" description="HTH lacI-type" evidence="4">
    <location>
        <begin position="5"/>
        <end position="59"/>
    </location>
</feature>
<dbReference type="Pfam" id="PF00356">
    <property type="entry name" value="LacI"/>
    <property type="match status" value="1"/>
</dbReference>
<sequence>MTDEVRLRDVAEAAGVSIATASRALTGRNRVSASTTAHVTAVARRLGYQVNSVGRALREGSTRTVGMTVPVIGNPYFAQLVDAVEGALVEPGLELLIADSHGDVDHEARRLRTLVGRQIDGLVVVPADVERSAPALRAARRHAPVVQLDRRVEGLTTDFVGVDNALGMRVVVDHLVDRGARSVVLVGADDVTSAGVERREGFEAAVARTGLEVHAPLLDDFSLEAGQRAAEELVARGPLPDAVVAADDLLAVGVVTTLRRLGVDVPGRVLVTGFDGTVIAGITEPALTTVVQPFAALAQEVTRTLLARIADGSAPTRQSRISPELLVRASTTRP</sequence>
<dbReference type="PANTHER" id="PTHR30146:SF109">
    <property type="entry name" value="HTH-TYPE TRANSCRIPTIONAL REGULATOR GALS"/>
    <property type="match status" value="1"/>
</dbReference>
<evidence type="ECO:0000259" key="4">
    <source>
        <dbReference type="PROSITE" id="PS50932"/>
    </source>
</evidence>
<accession>A0ABU0GGY6</accession>
<keyword evidence="6" id="KW-1185">Reference proteome</keyword>
<dbReference type="SMART" id="SM00354">
    <property type="entry name" value="HTH_LACI"/>
    <property type="match status" value="1"/>
</dbReference>
<name>A0ABU0GGY6_9CELL</name>
<dbReference type="SUPFAM" id="SSF53822">
    <property type="entry name" value="Periplasmic binding protein-like I"/>
    <property type="match status" value="1"/>
</dbReference>
<gene>
    <name evidence="5" type="ORF">JO380_000575</name>
</gene>
<dbReference type="InterPro" id="IPR046335">
    <property type="entry name" value="LacI/GalR-like_sensor"/>
</dbReference>